<feature type="transmembrane region" description="Helical" evidence="10">
    <location>
        <begin position="65"/>
        <end position="83"/>
    </location>
</feature>
<dbReference type="InterPro" id="IPR003691">
    <property type="entry name" value="FluC"/>
</dbReference>
<keyword evidence="6 10" id="KW-0407">Ion channel</keyword>
<comment type="function">
    <text evidence="9 10">Fluoride-specific ion channel. Important for reducing fluoride concentration in the cell, thus reducing its toxicity.</text>
</comment>
<keyword evidence="10" id="KW-0479">Metal-binding</keyword>
<keyword evidence="10" id="KW-0406">Ion transport</keyword>
<keyword evidence="5 10" id="KW-0472">Membrane</keyword>
<proteinExistence type="inferred from homology"/>
<evidence type="ECO:0000256" key="8">
    <source>
        <dbReference type="ARBA" id="ARBA00035585"/>
    </source>
</evidence>
<comment type="similarity">
    <text evidence="7 10">Belongs to the fluoride channel Fluc/FEX (TC 1.A.43) family.</text>
</comment>
<evidence type="ECO:0000256" key="5">
    <source>
        <dbReference type="ARBA" id="ARBA00023136"/>
    </source>
</evidence>
<protein>
    <recommendedName>
        <fullName evidence="10">Fluoride-specific ion channel FluC</fullName>
    </recommendedName>
</protein>
<sequence>MTFALVALGGAIGACVRFSVDRWVQGRHDTAFPWGTMTVNVIGSLILGFLTGTALFGVSWPVVQTLVGVGFCGALTTYSTFGYETVRLFFEGARWYSVVNVVATVLAGVGAGVLGVVFAAGVWS</sequence>
<keyword evidence="10" id="KW-0813">Transport</keyword>
<gene>
    <name evidence="11" type="primary">crcB_1</name>
    <name evidence="10" type="synonym">crcB</name>
    <name evidence="10" type="synonym">fluC</name>
    <name evidence="11" type="ORF">GCM10010470_59190</name>
</gene>
<keyword evidence="3 10" id="KW-0812">Transmembrane</keyword>
<reference evidence="11 12" key="1">
    <citation type="journal article" date="2019" name="Int. J. Syst. Evol. Microbiol.">
        <title>The Global Catalogue of Microorganisms (GCM) 10K type strain sequencing project: providing services to taxonomists for standard genome sequencing and annotation.</title>
        <authorList>
            <consortium name="The Broad Institute Genomics Platform"/>
            <consortium name="The Broad Institute Genome Sequencing Center for Infectious Disease"/>
            <person name="Wu L."/>
            <person name="Ma J."/>
        </authorList>
    </citation>
    <scope>NUCLEOTIDE SEQUENCE [LARGE SCALE GENOMIC DNA]</scope>
    <source>
        <strain evidence="11 12">JCM 9383</strain>
    </source>
</reference>
<dbReference type="NCBIfam" id="TIGR00494">
    <property type="entry name" value="crcB"/>
    <property type="match status" value="1"/>
</dbReference>
<accession>A0ABN3VMI6</accession>
<keyword evidence="2 10" id="KW-1003">Cell membrane</keyword>
<feature type="transmembrane region" description="Helical" evidence="10">
    <location>
        <begin position="95"/>
        <end position="123"/>
    </location>
</feature>
<organism evidence="11 12">
    <name type="scientific">Saccharopolyspora taberi</name>
    <dbReference type="NCBI Taxonomy" id="60895"/>
    <lineage>
        <taxon>Bacteria</taxon>
        <taxon>Bacillati</taxon>
        <taxon>Actinomycetota</taxon>
        <taxon>Actinomycetes</taxon>
        <taxon>Pseudonocardiales</taxon>
        <taxon>Pseudonocardiaceae</taxon>
        <taxon>Saccharopolyspora</taxon>
    </lineage>
</organism>
<keyword evidence="12" id="KW-1185">Reference proteome</keyword>
<dbReference type="Pfam" id="PF02537">
    <property type="entry name" value="CRCB"/>
    <property type="match status" value="1"/>
</dbReference>
<feature type="binding site" evidence="10">
    <location>
        <position position="73"/>
    </location>
    <ligand>
        <name>Na(+)</name>
        <dbReference type="ChEBI" id="CHEBI:29101"/>
        <note>structural</note>
    </ligand>
</feature>
<dbReference type="PANTHER" id="PTHR28259">
    <property type="entry name" value="FLUORIDE EXPORT PROTEIN 1-RELATED"/>
    <property type="match status" value="1"/>
</dbReference>
<evidence type="ECO:0000313" key="11">
    <source>
        <dbReference type="EMBL" id="GAA2815884.1"/>
    </source>
</evidence>
<evidence type="ECO:0000313" key="12">
    <source>
        <dbReference type="Proteomes" id="UP001500979"/>
    </source>
</evidence>
<feature type="binding site" evidence="10">
    <location>
        <position position="76"/>
    </location>
    <ligand>
        <name>Na(+)</name>
        <dbReference type="ChEBI" id="CHEBI:29101"/>
        <note>structural</note>
    </ligand>
</feature>
<dbReference type="RefSeq" id="WP_344685329.1">
    <property type="nucleotide sequence ID" value="NZ_BAAAUX010000029.1"/>
</dbReference>
<comment type="catalytic activity">
    <reaction evidence="8">
        <text>fluoride(in) = fluoride(out)</text>
        <dbReference type="Rhea" id="RHEA:76159"/>
        <dbReference type="ChEBI" id="CHEBI:17051"/>
    </reaction>
    <physiologicalReaction direction="left-to-right" evidence="8">
        <dbReference type="Rhea" id="RHEA:76160"/>
    </physiologicalReaction>
</comment>
<evidence type="ECO:0000256" key="3">
    <source>
        <dbReference type="ARBA" id="ARBA00022692"/>
    </source>
</evidence>
<dbReference type="EMBL" id="BAAAUX010000029">
    <property type="protein sequence ID" value="GAA2815884.1"/>
    <property type="molecule type" value="Genomic_DNA"/>
</dbReference>
<comment type="caution">
    <text evidence="11">The sequence shown here is derived from an EMBL/GenBank/DDBJ whole genome shotgun (WGS) entry which is preliminary data.</text>
</comment>
<name>A0ABN3VMI6_9PSEU</name>
<evidence type="ECO:0000256" key="4">
    <source>
        <dbReference type="ARBA" id="ARBA00022989"/>
    </source>
</evidence>
<evidence type="ECO:0000256" key="1">
    <source>
        <dbReference type="ARBA" id="ARBA00004651"/>
    </source>
</evidence>
<comment type="activity regulation">
    <text evidence="10">Na(+) is not transported, but it plays an essential structural role and its presence is essential for fluoride channel function.</text>
</comment>
<evidence type="ECO:0000256" key="10">
    <source>
        <dbReference type="HAMAP-Rule" id="MF_00454"/>
    </source>
</evidence>
<evidence type="ECO:0000256" key="2">
    <source>
        <dbReference type="ARBA" id="ARBA00022475"/>
    </source>
</evidence>
<evidence type="ECO:0000256" key="9">
    <source>
        <dbReference type="ARBA" id="ARBA00049940"/>
    </source>
</evidence>
<dbReference type="PANTHER" id="PTHR28259:SF1">
    <property type="entry name" value="FLUORIDE EXPORT PROTEIN 1-RELATED"/>
    <property type="match status" value="1"/>
</dbReference>
<evidence type="ECO:0000256" key="7">
    <source>
        <dbReference type="ARBA" id="ARBA00035120"/>
    </source>
</evidence>
<feature type="transmembrane region" description="Helical" evidence="10">
    <location>
        <begin position="37"/>
        <end position="58"/>
    </location>
</feature>
<keyword evidence="4 10" id="KW-1133">Transmembrane helix</keyword>
<keyword evidence="10" id="KW-0915">Sodium</keyword>
<dbReference type="Proteomes" id="UP001500979">
    <property type="component" value="Unassembled WGS sequence"/>
</dbReference>
<evidence type="ECO:0000256" key="6">
    <source>
        <dbReference type="ARBA" id="ARBA00023303"/>
    </source>
</evidence>
<dbReference type="HAMAP" id="MF_00454">
    <property type="entry name" value="FluC"/>
    <property type="match status" value="1"/>
</dbReference>
<comment type="subcellular location">
    <subcellularLocation>
        <location evidence="1 10">Cell membrane</location>
        <topology evidence="1 10">Multi-pass membrane protein</topology>
    </subcellularLocation>
</comment>